<dbReference type="InterPro" id="IPR009926">
    <property type="entry name" value="T3SS_YcgR_PilZN"/>
</dbReference>
<feature type="domain" description="Type III secretion system flagellar brake protein YcgR PilZN" evidence="3">
    <location>
        <begin position="111"/>
        <end position="194"/>
    </location>
</feature>
<keyword evidence="4" id="KW-0282">Flagellum</keyword>
<keyword evidence="5" id="KW-1185">Reference proteome</keyword>
<dbReference type="Proteomes" id="UP000199120">
    <property type="component" value="Unassembled WGS sequence"/>
</dbReference>
<gene>
    <name evidence="4" type="ORF">SAMN05192542_12844</name>
</gene>
<dbReference type="RefSeq" id="WP_244283903.1">
    <property type="nucleotide sequence ID" value="NZ_FNSR01000002.1"/>
</dbReference>
<dbReference type="SUPFAM" id="SSF141371">
    <property type="entry name" value="PilZ domain-like"/>
    <property type="match status" value="1"/>
</dbReference>
<dbReference type="AlphaFoldDB" id="A0A1H7VYJ5"/>
<evidence type="ECO:0000313" key="4">
    <source>
        <dbReference type="EMBL" id="SEM13857.1"/>
    </source>
</evidence>
<evidence type="ECO:0000259" key="2">
    <source>
        <dbReference type="Pfam" id="PF07238"/>
    </source>
</evidence>
<feature type="region of interest" description="Disordered" evidence="1">
    <location>
        <begin position="83"/>
        <end position="104"/>
    </location>
</feature>
<dbReference type="Pfam" id="PF12945">
    <property type="entry name" value="PilZNR"/>
    <property type="match status" value="1"/>
</dbReference>
<keyword evidence="4" id="KW-0966">Cell projection</keyword>
<dbReference type="EMBL" id="FOAJ01000028">
    <property type="protein sequence ID" value="SEM13857.1"/>
    <property type="molecule type" value="Genomic_DNA"/>
</dbReference>
<evidence type="ECO:0000313" key="5">
    <source>
        <dbReference type="Proteomes" id="UP000199120"/>
    </source>
</evidence>
<reference evidence="5" key="1">
    <citation type="submission" date="2016-10" db="EMBL/GenBank/DDBJ databases">
        <authorList>
            <person name="Varghese N."/>
            <person name="Submissions S."/>
        </authorList>
    </citation>
    <scope>NUCLEOTIDE SEQUENCE [LARGE SCALE GENOMIC DNA]</scope>
    <source>
        <strain evidence="5">LMG 26416</strain>
    </source>
</reference>
<dbReference type="InterPro" id="IPR009875">
    <property type="entry name" value="PilZ_domain"/>
</dbReference>
<evidence type="ECO:0000259" key="3">
    <source>
        <dbReference type="Pfam" id="PF12945"/>
    </source>
</evidence>
<organism evidence="4 5">
    <name type="scientific">Paraburkholderia caballeronis</name>
    <dbReference type="NCBI Taxonomy" id="416943"/>
    <lineage>
        <taxon>Bacteria</taxon>
        <taxon>Pseudomonadati</taxon>
        <taxon>Pseudomonadota</taxon>
        <taxon>Betaproteobacteria</taxon>
        <taxon>Burkholderiales</taxon>
        <taxon>Burkholderiaceae</taxon>
        <taxon>Paraburkholderia</taxon>
    </lineage>
</organism>
<evidence type="ECO:0000256" key="1">
    <source>
        <dbReference type="SAM" id="MobiDB-lite"/>
    </source>
</evidence>
<accession>A0A1H7VYJ5</accession>
<dbReference type="Pfam" id="PF07238">
    <property type="entry name" value="PilZ"/>
    <property type="match status" value="1"/>
</dbReference>
<keyword evidence="4" id="KW-0969">Cilium</keyword>
<name>A0A1H7VYJ5_9BURK</name>
<dbReference type="GO" id="GO:0035438">
    <property type="term" value="F:cyclic-di-GMP binding"/>
    <property type="evidence" value="ECO:0007669"/>
    <property type="project" value="InterPro"/>
</dbReference>
<dbReference type="STRING" id="416943.SAMN05445871_4934"/>
<proteinExistence type="predicted"/>
<feature type="domain" description="PilZ" evidence="2">
    <location>
        <begin position="202"/>
        <end position="310"/>
    </location>
</feature>
<protein>
    <submittedName>
        <fullName evidence="4">C-di-GMP-binding flagellar brake protein YcgR, contains PilZNR and PilZ domains</fullName>
    </submittedName>
</protein>
<sequence>MNRPFHSLFAMSASAESTPSSSDIASAVLTPDALPVGTPLAWPVVDRDGTLLFERGAMLVNDSERAFLFEHFAPCRGDALPASAEAAGPHADAANEPPPAPASVRDMHLTIGASMGLRTQVNGGSPMQPCRLIGFAPNGALFVTPPHIDGHPMPLLPGENVEMVAIASQAVFRFVCTVLTLHQAPLDYVVLSAPAAIRRLRQRKSIRVNARIPVRYGIGDEGIGYDGIGLAKGISAVGLSLTASLQLGAVGDRVRIAFRLRSAALDAPVETTAIIRNVQPARGDDPSIAHGLELDHLTPAEQIAMKAYVFDRQEDLMYWSGGVK</sequence>